<organism evidence="1">
    <name type="scientific">Siphoviridae sp. ctBCI9</name>
    <dbReference type="NCBI Taxonomy" id="2825373"/>
    <lineage>
        <taxon>Viruses</taxon>
        <taxon>Duplodnaviria</taxon>
        <taxon>Heunggongvirae</taxon>
        <taxon>Uroviricota</taxon>
        <taxon>Caudoviricetes</taxon>
    </lineage>
</organism>
<name>A0A8S5Q7I9_9CAUD</name>
<dbReference type="EMBL" id="BK015591">
    <property type="protein sequence ID" value="DAE14739.1"/>
    <property type="molecule type" value="Genomic_DNA"/>
</dbReference>
<proteinExistence type="predicted"/>
<protein>
    <submittedName>
        <fullName evidence="1">Uncharacterized protein</fullName>
    </submittedName>
</protein>
<accession>A0A8S5Q7I9</accession>
<evidence type="ECO:0000313" key="1">
    <source>
        <dbReference type="EMBL" id="DAE14739.1"/>
    </source>
</evidence>
<sequence>MGNRCCRGRARPARGLPANGIYRATTSGRRGRRPLQIYRRRQLAAGFRRGGVTPPYIGIFTVRFLVQSPPRHKTAIDNRWLLLYYGDNQQGLTGEATQGGWQ</sequence>
<reference evidence="1" key="1">
    <citation type="journal article" date="2021" name="Proc. Natl. Acad. Sci. U.S.A.">
        <title>A Catalog of Tens of Thousands of Viruses from Human Metagenomes Reveals Hidden Associations with Chronic Diseases.</title>
        <authorList>
            <person name="Tisza M.J."/>
            <person name="Buck C.B."/>
        </authorList>
    </citation>
    <scope>NUCLEOTIDE SEQUENCE</scope>
    <source>
        <strain evidence="1">CtBCI9</strain>
    </source>
</reference>